<organism evidence="2 3">
    <name type="scientific">Kytococcus schroeteri</name>
    <dbReference type="NCBI Taxonomy" id="138300"/>
    <lineage>
        <taxon>Bacteria</taxon>
        <taxon>Bacillati</taxon>
        <taxon>Actinomycetota</taxon>
        <taxon>Actinomycetes</taxon>
        <taxon>Micrococcales</taxon>
        <taxon>Kytococcaceae</taxon>
        <taxon>Kytococcus</taxon>
    </lineage>
</organism>
<sequence length="351" mass="37530">MTSDRLPVVVLGGTDEADLSAAVLAAQLDLPDAVTLRLELDAEAGTVRRVVHDATGTVDDRTSLMEHACHSCALREELVPALLELAGADRWPAALVVLPLGAELLPVGTALGTDVLDERVPEHLELRAVTAVVDPAGLVERVVAGTGGPEGAEVTAAVVAQLEYADVVVHSGHEAAPQDLTLLRHLARADALHVDSTLSVDGAALLAMRHDVDTASRCTSPLHRRPTGAEDADGITTVVLESWRPLHPHRLMEAMEPMVLASLRTRGAFWLPSRPDSVLAWDECCGQLRLGECARWDGKRRTHLVVTAHVDDVEEVRAAFEHALMTDAEMVGAAERWVGRPDGFEEWAGAA</sequence>
<dbReference type="AlphaFoldDB" id="A0A2I1P827"/>
<dbReference type="SMART" id="SM00833">
    <property type="entry name" value="CobW_C"/>
    <property type="match status" value="1"/>
</dbReference>
<dbReference type="PANTHER" id="PTHR43603">
    <property type="entry name" value="COBW DOMAIN-CONTAINING PROTEIN DDB_G0274527"/>
    <property type="match status" value="1"/>
</dbReference>
<feature type="domain" description="CobW C-terminal" evidence="1">
    <location>
        <begin position="235"/>
        <end position="324"/>
    </location>
</feature>
<proteinExistence type="predicted"/>
<dbReference type="Gene3D" id="3.40.50.300">
    <property type="entry name" value="P-loop containing nucleotide triphosphate hydrolases"/>
    <property type="match status" value="1"/>
</dbReference>
<dbReference type="OrthoDB" id="9808822at2"/>
<dbReference type="RefSeq" id="WP_070703178.1">
    <property type="nucleotide sequence ID" value="NZ_JBHLVH010000027.1"/>
</dbReference>
<reference evidence="2 3" key="1">
    <citation type="submission" date="2017-12" db="EMBL/GenBank/DDBJ databases">
        <title>Phylogenetic diversity of female urinary microbiome.</title>
        <authorList>
            <person name="Thomas-White K."/>
            <person name="Wolfe A.J."/>
        </authorList>
    </citation>
    <scope>NUCLEOTIDE SEQUENCE [LARGE SCALE GENOMIC DNA]</scope>
    <source>
        <strain evidence="2 3">UMB1298</strain>
    </source>
</reference>
<evidence type="ECO:0000259" key="1">
    <source>
        <dbReference type="SMART" id="SM00833"/>
    </source>
</evidence>
<name>A0A2I1P827_9MICO</name>
<dbReference type="InterPro" id="IPR027417">
    <property type="entry name" value="P-loop_NTPase"/>
</dbReference>
<dbReference type="InterPro" id="IPR051927">
    <property type="entry name" value="Zn_Chap_cDPG_Synth"/>
</dbReference>
<dbReference type="Pfam" id="PF07683">
    <property type="entry name" value="CobW_C"/>
    <property type="match status" value="1"/>
</dbReference>
<dbReference type="EMBL" id="PKIZ01000031">
    <property type="protein sequence ID" value="PKZ40784.1"/>
    <property type="molecule type" value="Genomic_DNA"/>
</dbReference>
<dbReference type="SUPFAM" id="SSF90002">
    <property type="entry name" value="Hypothetical protein YjiA, C-terminal domain"/>
    <property type="match status" value="1"/>
</dbReference>
<dbReference type="Proteomes" id="UP000234206">
    <property type="component" value="Unassembled WGS sequence"/>
</dbReference>
<evidence type="ECO:0000313" key="3">
    <source>
        <dbReference type="Proteomes" id="UP000234206"/>
    </source>
</evidence>
<dbReference type="PANTHER" id="PTHR43603:SF1">
    <property type="entry name" value="ZINC-REGULATED GTPASE METALLOPROTEIN ACTIVATOR 1"/>
    <property type="match status" value="1"/>
</dbReference>
<dbReference type="InterPro" id="IPR011629">
    <property type="entry name" value="CobW-like_C"/>
</dbReference>
<keyword evidence="3" id="KW-1185">Reference proteome</keyword>
<evidence type="ECO:0000313" key="2">
    <source>
        <dbReference type="EMBL" id="PKZ40784.1"/>
    </source>
</evidence>
<comment type="caution">
    <text evidence="2">The sequence shown here is derived from an EMBL/GenBank/DDBJ whole genome shotgun (WGS) entry which is preliminary data.</text>
</comment>
<accession>A0A2I1P827</accession>
<protein>
    <recommendedName>
        <fullName evidence="1">CobW C-terminal domain-containing protein</fullName>
    </recommendedName>
</protein>
<gene>
    <name evidence="2" type="ORF">CYJ76_11135</name>
</gene>